<organism evidence="1 2">
    <name type="scientific">Hymenobacter montanus</name>
    <dbReference type="NCBI Taxonomy" id="2771359"/>
    <lineage>
        <taxon>Bacteria</taxon>
        <taxon>Pseudomonadati</taxon>
        <taxon>Bacteroidota</taxon>
        <taxon>Cytophagia</taxon>
        <taxon>Cytophagales</taxon>
        <taxon>Hymenobacteraceae</taxon>
        <taxon>Hymenobacter</taxon>
    </lineage>
</organism>
<name>A0A927BFR7_9BACT</name>
<dbReference type="AlphaFoldDB" id="A0A927BFR7"/>
<keyword evidence="2" id="KW-1185">Reference proteome</keyword>
<dbReference type="RefSeq" id="WP_191005920.1">
    <property type="nucleotide sequence ID" value="NZ_JACXAD010000016.1"/>
</dbReference>
<comment type="caution">
    <text evidence="1">The sequence shown here is derived from an EMBL/GenBank/DDBJ whole genome shotgun (WGS) entry which is preliminary data.</text>
</comment>
<proteinExistence type="predicted"/>
<dbReference type="Proteomes" id="UP000612233">
    <property type="component" value="Unassembled WGS sequence"/>
</dbReference>
<evidence type="ECO:0000313" key="2">
    <source>
        <dbReference type="Proteomes" id="UP000612233"/>
    </source>
</evidence>
<reference evidence="1" key="1">
    <citation type="submission" date="2020-09" db="EMBL/GenBank/DDBJ databases">
        <authorList>
            <person name="Kim M.K."/>
        </authorList>
    </citation>
    <scope>NUCLEOTIDE SEQUENCE</scope>
    <source>
        <strain evidence="1">BT664</strain>
    </source>
</reference>
<gene>
    <name evidence="1" type="ORF">IC235_14535</name>
</gene>
<protein>
    <submittedName>
        <fullName evidence="1">Uncharacterized protein</fullName>
    </submittedName>
</protein>
<dbReference type="EMBL" id="JACXAD010000016">
    <property type="protein sequence ID" value="MBD2769108.1"/>
    <property type="molecule type" value="Genomic_DNA"/>
</dbReference>
<evidence type="ECO:0000313" key="1">
    <source>
        <dbReference type="EMBL" id="MBD2769108.1"/>
    </source>
</evidence>
<sequence>MLLCPQRWDLDLSTSARNLARELAKQHRVLYVNLPLDVGTLLSGLGRGGAPAPAGCVEPQELAKDKSSEQKQDLFLVPFTVGR</sequence>
<accession>A0A927BFR7</accession>